<evidence type="ECO:0000313" key="4">
    <source>
        <dbReference type="Proteomes" id="UP000193560"/>
    </source>
</evidence>
<name>A0A1X2IR99_9FUNG</name>
<keyword evidence="1" id="KW-0472">Membrane</keyword>
<sequence>MAFFPLPSLSAIFFFIMSTSIYISGATGYIGGAVVAKLLSNKQFSVTALVRNQEKANKLEQYGINTVIGSLADSALIEEQVFKHDITITAANCDSLEEAQAVVKGLERKYRETGQRGILVQTTGSGIVCDVNINDGNQANEHIYSDLDTSTLNNLPITNPHRQVDTYLIDHSANFDLVLIGPTTVFGEASRTLAFNPHSSQIPWAISVSLQNNAVYQVGAGKNSWSIVHVDDLADLYSLVVEKLVRNELSADTYLGRNGYFLPESGYYEWRQAFESIGQHLHTLGVIPSPEPHLIMDDDKFSQVYKFLPFKFGYGGNSRVSADKCRLIGWTPKHTLDDFLDDIRREAGVFAKKKGLIQ</sequence>
<keyword evidence="1" id="KW-1133">Transmembrane helix</keyword>
<organism evidence="3 4">
    <name type="scientific">Absidia repens</name>
    <dbReference type="NCBI Taxonomy" id="90262"/>
    <lineage>
        <taxon>Eukaryota</taxon>
        <taxon>Fungi</taxon>
        <taxon>Fungi incertae sedis</taxon>
        <taxon>Mucoromycota</taxon>
        <taxon>Mucoromycotina</taxon>
        <taxon>Mucoromycetes</taxon>
        <taxon>Mucorales</taxon>
        <taxon>Cunninghamellaceae</taxon>
        <taxon>Absidia</taxon>
    </lineage>
</organism>
<feature type="domain" description="NAD(P)-binding" evidence="2">
    <location>
        <begin position="25"/>
        <end position="127"/>
    </location>
</feature>
<dbReference type="EMBL" id="MCGE01000005">
    <property type="protein sequence ID" value="ORZ21068.1"/>
    <property type="molecule type" value="Genomic_DNA"/>
</dbReference>
<dbReference type="Gene3D" id="3.40.50.720">
    <property type="entry name" value="NAD(P)-binding Rossmann-like Domain"/>
    <property type="match status" value="2"/>
</dbReference>
<dbReference type="GO" id="GO:0004029">
    <property type="term" value="F:aldehyde dehydrogenase (NAD+) activity"/>
    <property type="evidence" value="ECO:0007669"/>
    <property type="project" value="TreeGrafter"/>
</dbReference>
<comment type="caution">
    <text evidence="3">The sequence shown here is derived from an EMBL/GenBank/DDBJ whole genome shotgun (WGS) entry which is preliminary data.</text>
</comment>
<evidence type="ECO:0000256" key="1">
    <source>
        <dbReference type="SAM" id="Phobius"/>
    </source>
</evidence>
<dbReference type="PANTHER" id="PTHR48079">
    <property type="entry name" value="PROTEIN YEEZ"/>
    <property type="match status" value="1"/>
</dbReference>
<dbReference type="PANTHER" id="PTHR48079:SF6">
    <property type="entry name" value="NAD(P)-BINDING DOMAIN-CONTAINING PROTEIN-RELATED"/>
    <property type="match status" value="1"/>
</dbReference>
<dbReference type="AlphaFoldDB" id="A0A1X2IR99"/>
<dbReference type="InterPro" id="IPR051783">
    <property type="entry name" value="NAD(P)-dependent_oxidoreduct"/>
</dbReference>
<dbReference type="Gene3D" id="3.90.25.10">
    <property type="entry name" value="UDP-galactose 4-epimerase, domain 1"/>
    <property type="match status" value="1"/>
</dbReference>
<evidence type="ECO:0000313" key="3">
    <source>
        <dbReference type="EMBL" id="ORZ21068.1"/>
    </source>
</evidence>
<dbReference type="GO" id="GO:0005737">
    <property type="term" value="C:cytoplasm"/>
    <property type="evidence" value="ECO:0007669"/>
    <property type="project" value="TreeGrafter"/>
</dbReference>
<gene>
    <name evidence="3" type="ORF">BCR42DRAFT_406757</name>
</gene>
<accession>A0A1X2IR99</accession>
<dbReference type="Pfam" id="PF13460">
    <property type="entry name" value="NAD_binding_10"/>
    <property type="match status" value="1"/>
</dbReference>
<evidence type="ECO:0000259" key="2">
    <source>
        <dbReference type="Pfam" id="PF13460"/>
    </source>
</evidence>
<proteinExistence type="predicted"/>
<dbReference type="InterPro" id="IPR036291">
    <property type="entry name" value="NAD(P)-bd_dom_sf"/>
</dbReference>
<reference evidence="3 4" key="1">
    <citation type="submission" date="2016-07" db="EMBL/GenBank/DDBJ databases">
        <title>Pervasive Adenine N6-methylation of Active Genes in Fungi.</title>
        <authorList>
            <consortium name="DOE Joint Genome Institute"/>
            <person name="Mondo S.J."/>
            <person name="Dannebaum R.O."/>
            <person name="Kuo R.C."/>
            <person name="Labutti K."/>
            <person name="Haridas S."/>
            <person name="Kuo A."/>
            <person name="Salamov A."/>
            <person name="Ahrendt S.R."/>
            <person name="Lipzen A."/>
            <person name="Sullivan W."/>
            <person name="Andreopoulos W.B."/>
            <person name="Clum A."/>
            <person name="Lindquist E."/>
            <person name="Daum C."/>
            <person name="Ramamoorthy G.K."/>
            <person name="Gryganskyi A."/>
            <person name="Culley D."/>
            <person name="Magnuson J.K."/>
            <person name="James T.Y."/>
            <person name="O'Malley M.A."/>
            <person name="Stajich J.E."/>
            <person name="Spatafora J.W."/>
            <person name="Visel A."/>
            <person name="Grigoriev I.V."/>
        </authorList>
    </citation>
    <scope>NUCLEOTIDE SEQUENCE [LARGE SCALE GENOMIC DNA]</scope>
    <source>
        <strain evidence="3 4">NRRL 1336</strain>
    </source>
</reference>
<feature type="transmembrane region" description="Helical" evidence="1">
    <location>
        <begin position="12"/>
        <end position="36"/>
    </location>
</feature>
<keyword evidence="4" id="KW-1185">Reference proteome</keyword>
<dbReference type="OrthoDB" id="10262413at2759"/>
<dbReference type="SUPFAM" id="SSF51735">
    <property type="entry name" value="NAD(P)-binding Rossmann-fold domains"/>
    <property type="match status" value="1"/>
</dbReference>
<dbReference type="STRING" id="90262.A0A1X2IR99"/>
<protein>
    <recommendedName>
        <fullName evidence="2">NAD(P)-binding domain-containing protein</fullName>
    </recommendedName>
</protein>
<keyword evidence="1" id="KW-0812">Transmembrane</keyword>
<dbReference type="Proteomes" id="UP000193560">
    <property type="component" value="Unassembled WGS sequence"/>
</dbReference>
<dbReference type="InterPro" id="IPR016040">
    <property type="entry name" value="NAD(P)-bd_dom"/>
</dbReference>